<comment type="caution">
    <text evidence="3">The sequence shown here is derived from an EMBL/GenBank/DDBJ whole genome shotgun (WGS) entry which is preliminary data.</text>
</comment>
<dbReference type="PATRIC" id="fig|280871.6.peg.6092"/>
<dbReference type="EMBL" id="JXST01000094">
    <property type="protein sequence ID" value="KIU13546.1"/>
    <property type="molecule type" value="Genomic_DNA"/>
</dbReference>
<evidence type="ECO:0000259" key="2">
    <source>
        <dbReference type="PROSITE" id="PS50994"/>
    </source>
</evidence>
<dbReference type="InterPro" id="IPR047656">
    <property type="entry name" value="IS481-like_transpos"/>
</dbReference>
<dbReference type="GO" id="GO:0003676">
    <property type="term" value="F:nucleic acid binding"/>
    <property type="evidence" value="ECO:0007669"/>
    <property type="project" value="InterPro"/>
</dbReference>
<evidence type="ECO:0000256" key="1">
    <source>
        <dbReference type="SAM" id="MobiDB-lite"/>
    </source>
</evidence>
<evidence type="ECO:0000313" key="4">
    <source>
        <dbReference type="Proteomes" id="UP000032221"/>
    </source>
</evidence>
<name>A0A0D1LC67_9MYCO</name>
<dbReference type="PANTHER" id="PTHR35004">
    <property type="entry name" value="TRANSPOSASE RV3428C-RELATED"/>
    <property type="match status" value="1"/>
</dbReference>
<dbReference type="GO" id="GO:0015074">
    <property type="term" value="P:DNA integration"/>
    <property type="evidence" value="ECO:0007669"/>
    <property type="project" value="InterPro"/>
</dbReference>
<dbReference type="PROSITE" id="PS50994">
    <property type="entry name" value="INTEGRASE"/>
    <property type="match status" value="1"/>
</dbReference>
<organism evidence="3 4">
    <name type="scientific">Mycolicibacterium llatzerense</name>
    <dbReference type="NCBI Taxonomy" id="280871"/>
    <lineage>
        <taxon>Bacteria</taxon>
        <taxon>Bacillati</taxon>
        <taxon>Actinomycetota</taxon>
        <taxon>Actinomycetes</taxon>
        <taxon>Mycobacteriales</taxon>
        <taxon>Mycobacteriaceae</taxon>
        <taxon>Mycolicibacterium</taxon>
    </lineage>
</organism>
<dbReference type="InterPro" id="IPR001584">
    <property type="entry name" value="Integrase_cat-core"/>
</dbReference>
<feature type="domain" description="Integrase catalytic" evidence="2">
    <location>
        <begin position="131"/>
        <end position="299"/>
    </location>
</feature>
<evidence type="ECO:0000313" key="3">
    <source>
        <dbReference type="EMBL" id="KIU13546.1"/>
    </source>
</evidence>
<dbReference type="NCBIfam" id="NF033577">
    <property type="entry name" value="transpos_IS481"/>
    <property type="match status" value="1"/>
</dbReference>
<dbReference type="Pfam" id="PF13518">
    <property type="entry name" value="HTH_28"/>
    <property type="match status" value="1"/>
</dbReference>
<dbReference type="InterPro" id="IPR009057">
    <property type="entry name" value="Homeodomain-like_sf"/>
</dbReference>
<dbReference type="RefSeq" id="WP_043988451.1">
    <property type="nucleotide sequence ID" value="NZ_JXST01000094.1"/>
</dbReference>
<dbReference type="PANTHER" id="PTHR35004:SF7">
    <property type="entry name" value="INTEGRASE PROTEIN"/>
    <property type="match status" value="1"/>
</dbReference>
<dbReference type="SUPFAM" id="SSF46689">
    <property type="entry name" value="Homeodomain-like"/>
    <property type="match status" value="1"/>
</dbReference>
<dbReference type="STRING" id="280871.TL10_29340"/>
<dbReference type="OrthoDB" id="568335at2"/>
<sequence>MSKARVVVLEVVSGHLSVSAAARAYGMSRQHIHRLLHRYRAGGLDAVEPRSRRPASNPRAVNDEVIAAIVLLREKLTAEGLDAGPVTLQSHLAQQQLPVPSTSTIRRILHHHGLITPQPRKRPKRSFRRFAAEQPNECWQSDFTHWPLADGTDTEILNWLDDHSRYLLYCTAFRSVSGTDVVTSFTTLIDTHGLPASTLTDNGSVYTSRFTHGHNDFERLIATLGIKQKNGSPGHPQTQGKIERFHQTLKRWLAAHPRPATLADLQQLLDEFTVIYNTARTHRALPAGTTPAQAYTARPKATPTGVVEHFRIRHDTVDQFGKLTLRHGSRLHHLGIGRRHAGTPVLILVATSTVTVISKTNYNPIADHHINGDRNYWPNKQKTPAKRPGFPVTDDSTHV</sequence>
<dbReference type="Gene3D" id="3.30.420.10">
    <property type="entry name" value="Ribonuclease H-like superfamily/Ribonuclease H"/>
    <property type="match status" value="1"/>
</dbReference>
<dbReference type="Proteomes" id="UP000032221">
    <property type="component" value="Unassembled WGS sequence"/>
</dbReference>
<dbReference type="SUPFAM" id="SSF53098">
    <property type="entry name" value="Ribonuclease H-like"/>
    <property type="match status" value="1"/>
</dbReference>
<proteinExistence type="predicted"/>
<gene>
    <name evidence="3" type="ORF">TL10_29340</name>
</gene>
<dbReference type="InterPro" id="IPR012337">
    <property type="entry name" value="RNaseH-like_sf"/>
</dbReference>
<protein>
    <submittedName>
        <fullName evidence="3">Transposase</fullName>
    </submittedName>
</protein>
<keyword evidence="4" id="KW-1185">Reference proteome</keyword>
<dbReference type="InterPro" id="IPR036397">
    <property type="entry name" value="RNaseH_sf"/>
</dbReference>
<feature type="region of interest" description="Disordered" evidence="1">
    <location>
        <begin position="369"/>
        <end position="399"/>
    </location>
</feature>
<dbReference type="AlphaFoldDB" id="A0A0D1LC67"/>
<reference evidence="3 4" key="1">
    <citation type="submission" date="2015-01" db="EMBL/GenBank/DDBJ databases">
        <title>Genome sequence of Mycobacterium llatzerense and Mycobacterium immunogenum recovered from brain abscess.</title>
        <authorList>
            <person name="Greninger A.L."/>
            <person name="Langelier C."/>
            <person name="Cunningham G."/>
            <person name="Chiu C.Y."/>
            <person name="Miller S."/>
        </authorList>
    </citation>
    <scope>NUCLEOTIDE SEQUENCE [LARGE SCALE GENOMIC DNA]</scope>
    <source>
        <strain evidence="3 4">CLUC14</strain>
    </source>
</reference>
<dbReference type="Pfam" id="PF00665">
    <property type="entry name" value="rve"/>
    <property type="match status" value="1"/>
</dbReference>
<accession>A0A0D1LC67</accession>
<dbReference type="InterPro" id="IPR055247">
    <property type="entry name" value="InsJ-like_HTH"/>
</dbReference>